<comment type="caution">
    <text evidence="7">The sequence shown here is derived from an EMBL/GenBank/DDBJ whole genome shotgun (WGS) entry which is preliminary data.</text>
</comment>
<evidence type="ECO:0000256" key="5">
    <source>
        <dbReference type="ARBA" id="ARBA00034808"/>
    </source>
</evidence>
<keyword evidence="3" id="KW-0413">Isomerase</keyword>
<dbReference type="GO" id="GO:0005737">
    <property type="term" value="C:cytoplasm"/>
    <property type="evidence" value="ECO:0007669"/>
    <property type="project" value="TreeGrafter"/>
</dbReference>
<evidence type="ECO:0000256" key="3">
    <source>
        <dbReference type="ARBA" id="ARBA00023235"/>
    </source>
</evidence>
<sequence length="386" mass="42731">MFMSKGSGWTEYIWGDQNGTWETDRLTQIIARETQKRLKVRLTTHDYRHLAIAIGRVAVGEQFAYGYVDEIREVEAPELDTDDPLEMSAGRGGEIGGNRYGVSVDVVKYMNDRSINTFRPLSEKWHKFLGLDSFNTSKGQKHVRETSPLSGQQNTRLAIAGPAVEGDNIGHTSNWASTLAQFDAALRYRQQGQSENTRADVQEESWFFGQSSQVTQSVDSTERRAVTPGLLSNTLHPTESQVQTAMRKALRLGDGDEVSYRSKAQRVAMQSILYNDQMTPLVVVLPTGGGKSLLFMALACLENAGVTIVIVPFRALINKLVSTAKEASVNSTEWHPGLTDPATLVFVSADRIIGSGFLSYAELLDSKGLLWRVFVDECHLTFTASD</sequence>
<dbReference type="InterPro" id="IPR027417">
    <property type="entry name" value="P-loop_NTPase"/>
</dbReference>
<dbReference type="EC" id="5.6.2.4" evidence="5"/>
<dbReference type="GO" id="GO:0000724">
    <property type="term" value="P:double-strand break repair via homologous recombination"/>
    <property type="evidence" value="ECO:0007669"/>
    <property type="project" value="TreeGrafter"/>
</dbReference>
<evidence type="ECO:0000256" key="2">
    <source>
        <dbReference type="ARBA" id="ARBA00023125"/>
    </source>
</evidence>
<dbReference type="AlphaFoldDB" id="A0A4S8SDP4"/>
<evidence type="ECO:0000259" key="6">
    <source>
        <dbReference type="Pfam" id="PF00270"/>
    </source>
</evidence>
<comment type="catalytic activity">
    <reaction evidence="4">
        <text>Couples ATP hydrolysis with the unwinding of duplex DNA by translocating in the 3'-5' direction.</text>
        <dbReference type="EC" id="5.6.2.4"/>
    </reaction>
</comment>
<keyword evidence="2" id="KW-0238">DNA-binding</keyword>
<organism evidence="7 8">
    <name type="scientific">Aureobasidium pullulans</name>
    <name type="common">Black yeast</name>
    <name type="synonym">Pullularia pullulans</name>
    <dbReference type="NCBI Taxonomy" id="5580"/>
    <lineage>
        <taxon>Eukaryota</taxon>
        <taxon>Fungi</taxon>
        <taxon>Dikarya</taxon>
        <taxon>Ascomycota</taxon>
        <taxon>Pezizomycotina</taxon>
        <taxon>Dothideomycetes</taxon>
        <taxon>Dothideomycetidae</taxon>
        <taxon>Dothideales</taxon>
        <taxon>Saccotheciaceae</taxon>
        <taxon>Aureobasidium</taxon>
    </lineage>
</organism>
<dbReference type="Pfam" id="PF00270">
    <property type="entry name" value="DEAD"/>
    <property type="match status" value="1"/>
</dbReference>
<dbReference type="PANTHER" id="PTHR13710">
    <property type="entry name" value="DNA HELICASE RECQ FAMILY MEMBER"/>
    <property type="match status" value="1"/>
</dbReference>
<dbReference type="Gene3D" id="3.40.50.300">
    <property type="entry name" value="P-loop containing nucleotide triphosphate hydrolases"/>
    <property type="match status" value="1"/>
</dbReference>
<evidence type="ECO:0000313" key="7">
    <source>
        <dbReference type="EMBL" id="THV68435.1"/>
    </source>
</evidence>
<protein>
    <recommendedName>
        <fullName evidence="5">DNA 3'-5' helicase</fullName>
        <ecNumber evidence="5">5.6.2.4</ecNumber>
    </recommendedName>
</protein>
<comment type="similarity">
    <text evidence="1">Belongs to the helicase family. RecQ subfamily.</text>
</comment>
<dbReference type="GO" id="GO:0005524">
    <property type="term" value="F:ATP binding"/>
    <property type="evidence" value="ECO:0007669"/>
    <property type="project" value="InterPro"/>
</dbReference>
<evidence type="ECO:0000256" key="4">
    <source>
        <dbReference type="ARBA" id="ARBA00034617"/>
    </source>
</evidence>
<feature type="domain" description="DEAD/DEAH-box helicase" evidence="6">
    <location>
        <begin position="263"/>
        <end position="328"/>
    </location>
</feature>
<dbReference type="GO" id="GO:0003677">
    <property type="term" value="F:DNA binding"/>
    <property type="evidence" value="ECO:0007669"/>
    <property type="project" value="UniProtKB-KW"/>
</dbReference>
<name>A0A4S8SDP4_AURPU</name>
<reference evidence="7 8" key="1">
    <citation type="submission" date="2018-10" db="EMBL/GenBank/DDBJ databases">
        <title>Fifty Aureobasidium pullulans genomes reveal a recombining polyextremotolerant generalist.</title>
        <authorList>
            <person name="Gostincar C."/>
            <person name="Turk M."/>
            <person name="Zajc J."/>
            <person name="Gunde-Cimerman N."/>
        </authorList>
    </citation>
    <scope>NUCLEOTIDE SEQUENCE [LARGE SCALE GENOMIC DNA]</scope>
    <source>
        <strain evidence="7 8">EXF-11900</strain>
    </source>
</reference>
<evidence type="ECO:0000256" key="1">
    <source>
        <dbReference type="ARBA" id="ARBA00005446"/>
    </source>
</evidence>
<dbReference type="EMBL" id="QZAF01000322">
    <property type="protein sequence ID" value="THV68435.1"/>
    <property type="molecule type" value="Genomic_DNA"/>
</dbReference>
<evidence type="ECO:0000313" key="8">
    <source>
        <dbReference type="Proteomes" id="UP000304951"/>
    </source>
</evidence>
<proteinExistence type="inferred from homology"/>
<dbReference type="InterPro" id="IPR011545">
    <property type="entry name" value="DEAD/DEAH_box_helicase_dom"/>
</dbReference>
<dbReference type="SUPFAM" id="SSF52540">
    <property type="entry name" value="P-loop containing nucleoside triphosphate hydrolases"/>
    <property type="match status" value="1"/>
</dbReference>
<gene>
    <name evidence="7" type="ORF">D6D28_06707</name>
</gene>
<accession>A0A4S8SDP4</accession>
<dbReference type="GO" id="GO:0009378">
    <property type="term" value="F:four-way junction helicase activity"/>
    <property type="evidence" value="ECO:0007669"/>
    <property type="project" value="TreeGrafter"/>
</dbReference>
<dbReference type="PANTHER" id="PTHR13710:SF105">
    <property type="entry name" value="ATP-DEPENDENT DNA HELICASE Q1"/>
    <property type="match status" value="1"/>
</dbReference>
<dbReference type="Proteomes" id="UP000304951">
    <property type="component" value="Unassembled WGS sequence"/>
</dbReference>
<dbReference type="GO" id="GO:0043138">
    <property type="term" value="F:3'-5' DNA helicase activity"/>
    <property type="evidence" value="ECO:0007669"/>
    <property type="project" value="UniProtKB-EC"/>
</dbReference>
<dbReference type="GO" id="GO:0005694">
    <property type="term" value="C:chromosome"/>
    <property type="evidence" value="ECO:0007669"/>
    <property type="project" value="TreeGrafter"/>
</dbReference>